<accession>A0ABQ9I8M0</accession>
<dbReference type="InterPro" id="IPR036397">
    <property type="entry name" value="RNaseH_sf"/>
</dbReference>
<dbReference type="EMBL" id="JARBHB010000002">
    <property type="protein sequence ID" value="KAJ8893022.1"/>
    <property type="molecule type" value="Genomic_DNA"/>
</dbReference>
<sequence>MWSVRATCLIYVQILGPYPKTASRNEFVVTIVDPVSHWIVAQPIAFDSSLSSQVSCLIFKTFCDFGFTKCTISSVPPQISSDILNKLKKYDNCLRKVTAALDVPAGAAEICNIVKCQDKVAECAWLSELFSAWVQDNPGTWDKDLDEFLFEFRALPKNGAPSPFRSMFNRRPVRWSEVDKENIIQNNPVPELPKRRKLQGSLMKVLHDYILSNIL</sequence>
<evidence type="ECO:0000313" key="2">
    <source>
        <dbReference type="Proteomes" id="UP001159363"/>
    </source>
</evidence>
<proteinExistence type="predicted"/>
<dbReference type="Proteomes" id="UP001159363">
    <property type="component" value="Chromosome 2"/>
</dbReference>
<comment type="caution">
    <text evidence="1">The sequence shown here is derived from an EMBL/GenBank/DDBJ whole genome shotgun (WGS) entry which is preliminary data.</text>
</comment>
<keyword evidence="2" id="KW-1185">Reference proteome</keyword>
<organism evidence="1 2">
    <name type="scientific">Dryococelus australis</name>
    <dbReference type="NCBI Taxonomy" id="614101"/>
    <lineage>
        <taxon>Eukaryota</taxon>
        <taxon>Metazoa</taxon>
        <taxon>Ecdysozoa</taxon>
        <taxon>Arthropoda</taxon>
        <taxon>Hexapoda</taxon>
        <taxon>Insecta</taxon>
        <taxon>Pterygota</taxon>
        <taxon>Neoptera</taxon>
        <taxon>Polyneoptera</taxon>
        <taxon>Phasmatodea</taxon>
        <taxon>Verophasmatodea</taxon>
        <taxon>Anareolatae</taxon>
        <taxon>Phasmatidae</taxon>
        <taxon>Eurycanthinae</taxon>
        <taxon>Dryococelus</taxon>
    </lineage>
</organism>
<reference evidence="1 2" key="1">
    <citation type="submission" date="2023-02" db="EMBL/GenBank/DDBJ databases">
        <title>LHISI_Scaffold_Assembly.</title>
        <authorList>
            <person name="Stuart O.P."/>
            <person name="Cleave R."/>
            <person name="Magrath M.J.L."/>
            <person name="Mikheyev A.S."/>
        </authorList>
    </citation>
    <scope>NUCLEOTIDE SEQUENCE [LARGE SCALE GENOMIC DNA]</scope>
    <source>
        <strain evidence="1">Daus_M_001</strain>
        <tissue evidence="1">Leg muscle</tissue>
    </source>
</reference>
<evidence type="ECO:0000313" key="1">
    <source>
        <dbReference type="EMBL" id="KAJ8893022.1"/>
    </source>
</evidence>
<name>A0ABQ9I8M0_9NEOP</name>
<gene>
    <name evidence="1" type="ORF">PR048_005603</name>
</gene>
<protein>
    <submittedName>
        <fullName evidence="1">Uncharacterized protein</fullName>
    </submittedName>
</protein>
<dbReference type="Gene3D" id="3.30.420.10">
    <property type="entry name" value="Ribonuclease H-like superfamily/Ribonuclease H"/>
    <property type="match status" value="1"/>
</dbReference>